<keyword evidence="4" id="KW-1185">Reference proteome</keyword>
<protein>
    <submittedName>
        <fullName evidence="3">S-layer domain</fullName>
    </submittedName>
</protein>
<feature type="region of interest" description="Disordered" evidence="1">
    <location>
        <begin position="169"/>
        <end position="214"/>
    </location>
</feature>
<dbReference type="PANTHER" id="PTHR35902">
    <property type="entry name" value="S-LAYER DOMAIN-LIKE PROTEIN-RELATED"/>
    <property type="match status" value="1"/>
</dbReference>
<reference evidence="3" key="1">
    <citation type="submission" date="2020-11" db="EMBL/GenBank/DDBJ databases">
        <title>Carbohydrate-dependent, anaerobic sulfur respiration: A novel catabolism in halophilic archaea.</title>
        <authorList>
            <person name="Sorokin D.Y."/>
            <person name="Messina E."/>
            <person name="Smedile F."/>
            <person name="La Cono V."/>
            <person name="Hallsworth J.E."/>
            <person name="Yakimov M.M."/>
        </authorList>
    </citation>
    <scope>NUCLEOTIDE SEQUENCE</scope>
    <source>
        <strain evidence="3">AArc-S</strain>
    </source>
</reference>
<evidence type="ECO:0000313" key="3">
    <source>
        <dbReference type="EMBL" id="QSG03646.1"/>
    </source>
</evidence>
<dbReference type="KEGG" id="hara:AArcS_2450"/>
<evidence type="ECO:0000256" key="1">
    <source>
        <dbReference type="SAM" id="MobiDB-lite"/>
    </source>
</evidence>
<dbReference type="RefSeq" id="WP_238477693.1">
    <property type="nucleotide sequence ID" value="NZ_CP064786.1"/>
</dbReference>
<evidence type="ECO:0000256" key="2">
    <source>
        <dbReference type="SAM" id="Phobius"/>
    </source>
</evidence>
<keyword evidence="2" id="KW-1133">Transmembrane helix</keyword>
<gene>
    <name evidence="3" type="ORF">AArcS_2450</name>
</gene>
<dbReference type="PANTHER" id="PTHR35902:SF6">
    <property type="entry name" value="CONSERVED WITHIN P. AEROPHILUM"/>
    <property type="match status" value="1"/>
</dbReference>
<keyword evidence="2" id="KW-0472">Membrane</keyword>
<keyword evidence="2" id="KW-0812">Transmembrane</keyword>
<proteinExistence type="predicted"/>
<dbReference type="EMBL" id="CP064786">
    <property type="protein sequence ID" value="QSG03646.1"/>
    <property type="molecule type" value="Genomic_DNA"/>
</dbReference>
<accession>A0A897MZV9</accession>
<dbReference type="AlphaFoldDB" id="A0A897MZV9"/>
<dbReference type="Proteomes" id="UP000663586">
    <property type="component" value="Chromosome"/>
</dbReference>
<evidence type="ECO:0000313" key="4">
    <source>
        <dbReference type="Proteomes" id="UP000663586"/>
    </source>
</evidence>
<dbReference type="GeneID" id="70685830"/>
<name>A0A897MZV9_9EURY</name>
<feature type="compositionally biased region" description="Acidic residues" evidence="1">
    <location>
        <begin position="194"/>
        <end position="207"/>
    </location>
</feature>
<dbReference type="Gene3D" id="2.60.40.10">
    <property type="entry name" value="Immunoglobulins"/>
    <property type="match status" value="1"/>
</dbReference>
<feature type="transmembrane region" description="Helical" evidence="2">
    <location>
        <begin position="414"/>
        <end position="435"/>
    </location>
</feature>
<sequence length="442" mass="46283">MTRPRTVLAVFALLVLIVGSLGLAAAVPDARLIVDDVEVTPETPAPNETATVDLTVSNSAGSGEPVTIDEARLHDDERTYATAENVSALSSGDSVTIPLDTAFDEAGVHELTATVNGTYTTTDEDGDEIEESVTITYPVTVVVGGVDAGGIEDDVQVDAQAVDASDIEAEEGEDAPAGGDLDLGDLGGAFGDAGVEDGEAIDDEDEPATNRSSDRLLRIEVTNFGTATARSVVVEPETEATVLPRIPASDLAPGEQDTVFLDLDRVEQAGTIDVTARYSLGTDRLTSETAYEYTPERTPAATLDFTDLDIVSDGEDVEISGNVANVGTADANGAVVAVEPADGVQPTYPQRNYFVGAVPESDFVGFDLTATVDEDVTEVPITVTYLDDGAEQEHTAELEYTPREQSDGNDGRTVWPFALVGAISLLALGGGGLVWRKRNGRD</sequence>
<dbReference type="InterPro" id="IPR013783">
    <property type="entry name" value="Ig-like_fold"/>
</dbReference>
<organism evidence="3 4">
    <name type="scientific">Natranaeroarchaeum sulfidigenes</name>
    <dbReference type="NCBI Taxonomy" id="2784880"/>
    <lineage>
        <taxon>Archaea</taxon>
        <taxon>Methanobacteriati</taxon>
        <taxon>Methanobacteriota</taxon>
        <taxon>Stenosarchaea group</taxon>
        <taxon>Halobacteria</taxon>
        <taxon>Halobacteriales</taxon>
        <taxon>Natronoarchaeaceae</taxon>
        <taxon>Natranaeroarchaeum</taxon>
    </lineage>
</organism>